<comment type="similarity">
    <text evidence="2">Belongs to the bacterial solute-binding protein SsuA/TauA family.</text>
</comment>
<evidence type="ECO:0000256" key="1">
    <source>
        <dbReference type="ARBA" id="ARBA00004418"/>
    </source>
</evidence>
<evidence type="ECO:0000313" key="7">
    <source>
        <dbReference type="Proteomes" id="UP001595872"/>
    </source>
</evidence>
<feature type="chain" id="PRO_5047382047" evidence="4">
    <location>
        <begin position="23"/>
        <end position="353"/>
    </location>
</feature>
<dbReference type="Pfam" id="PF04069">
    <property type="entry name" value="OpuAC"/>
    <property type="match status" value="1"/>
</dbReference>
<dbReference type="PANTHER" id="PTHR30024:SF47">
    <property type="entry name" value="TAURINE-BINDING PERIPLASMIC PROTEIN"/>
    <property type="match status" value="1"/>
</dbReference>
<protein>
    <submittedName>
        <fullName evidence="6">Glycine betaine ABC transporter substrate-binding protein</fullName>
    </submittedName>
</protein>
<feature type="signal peptide" evidence="4">
    <location>
        <begin position="1"/>
        <end position="22"/>
    </location>
</feature>
<accession>A0ABV9TZW8</accession>
<dbReference type="PROSITE" id="PS51257">
    <property type="entry name" value="PROKAR_LIPOPROTEIN"/>
    <property type="match status" value="1"/>
</dbReference>
<dbReference type="InterPro" id="IPR007210">
    <property type="entry name" value="ABC_Gly_betaine_transp_sub-bd"/>
</dbReference>
<comment type="subcellular location">
    <subcellularLocation>
        <location evidence="1">Periplasm</location>
    </subcellularLocation>
</comment>
<dbReference type="InterPro" id="IPR001638">
    <property type="entry name" value="Solute-binding_3/MltF_N"/>
</dbReference>
<dbReference type="EMBL" id="JBHSIT010000005">
    <property type="protein sequence ID" value="MFC4909752.1"/>
    <property type="molecule type" value="Genomic_DNA"/>
</dbReference>
<reference evidence="7" key="1">
    <citation type="journal article" date="2019" name="Int. J. Syst. Evol. Microbiol.">
        <title>The Global Catalogue of Microorganisms (GCM) 10K type strain sequencing project: providing services to taxonomists for standard genome sequencing and annotation.</title>
        <authorList>
            <consortium name="The Broad Institute Genomics Platform"/>
            <consortium name="The Broad Institute Genome Sequencing Center for Infectious Disease"/>
            <person name="Wu L."/>
            <person name="Ma J."/>
        </authorList>
    </citation>
    <scope>NUCLEOTIDE SEQUENCE [LARGE SCALE GENOMIC DNA]</scope>
    <source>
        <strain evidence="7">KLKA75</strain>
    </source>
</reference>
<gene>
    <name evidence="6" type="ORF">ACFPCY_20690</name>
</gene>
<evidence type="ECO:0000256" key="2">
    <source>
        <dbReference type="ARBA" id="ARBA00010742"/>
    </source>
</evidence>
<organism evidence="6 7">
    <name type="scientific">Actinomadura gamaensis</name>
    <dbReference type="NCBI Taxonomy" id="1763541"/>
    <lineage>
        <taxon>Bacteria</taxon>
        <taxon>Bacillati</taxon>
        <taxon>Actinomycetota</taxon>
        <taxon>Actinomycetes</taxon>
        <taxon>Streptosporangiales</taxon>
        <taxon>Thermomonosporaceae</taxon>
        <taxon>Actinomadura</taxon>
    </lineage>
</organism>
<evidence type="ECO:0000256" key="3">
    <source>
        <dbReference type="ARBA" id="ARBA00022729"/>
    </source>
</evidence>
<dbReference type="SUPFAM" id="SSF53850">
    <property type="entry name" value="Periplasmic binding protein-like II"/>
    <property type="match status" value="1"/>
</dbReference>
<keyword evidence="7" id="KW-1185">Reference proteome</keyword>
<proteinExistence type="inferred from homology"/>
<dbReference type="Gene3D" id="3.40.190.10">
    <property type="entry name" value="Periplasmic binding protein-like II"/>
    <property type="match status" value="2"/>
</dbReference>
<dbReference type="SMART" id="SM00062">
    <property type="entry name" value="PBPb"/>
    <property type="match status" value="1"/>
</dbReference>
<comment type="caution">
    <text evidence="6">The sequence shown here is derived from an EMBL/GenBank/DDBJ whole genome shotgun (WGS) entry which is preliminary data.</text>
</comment>
<evidence type="ECO:0000313" key="6">
    <source>
        <dbReference type="EMBL" id="MFC4909752.1"/>
    </source>
</evidence>
<dbReference type="CDD" id="cd13560">
    <property type="entry name" value="PBP2_taurine"/>
    <property type="match status" value="1"/>
</dbReference>
<dbReference type="InterPro" id="IPR010068">
    <property type="entry name" value="Peri-bd_TauA"/>
</dbReference>
<dbReference type="RefSeq" id="WP_378257484.1">
    <property type="nucleotide sequence ID" value="NZ_JBHSIT010000005.1"/>
</dbReference>
<dbReference type="PANTHER" id="PTHR30024">
    <property type="entry name" value="ALIPHATIC SULFONATES-BINDING PROTEIN-RELATED"/>
    <property type="match status" value="1"/>
</dbReference>
<sequence>MKKTHGPALLATFATALSLALAACSSGTGAAKAAGGGAANSDGSPKTLRIGYQLIPNGDLVVKDQRWLEKALPKTRITWSRFDSGGDVNTAMIAGSIDIGLAGSSPVTKGLSAPLNIGYKVPWIFDVIGENEALVARRATGIAELRGKKIATPFSSTSHYSLLAALQDAGLKETDVKIVDLEPPDIQAAWSRGDIDAAYVWTPVLSELEKTGKVLVTSKDLAAKGKVTADLAVVRTAFADRYPKALSVWLQQEDRAIKLIRSDRTTAAAAVGRQLNVSPDDASKQIDQLVLLDGRQQAGPQYLGTASRPGALAQNLYSAAQFLKAQNKIPTVPDLDVFQRGLAGKELGDAFLR</sequence>
<feature type="domain" description="Solute-binding protein family 3/N-terminal" evidence="5">
    <location>
        <begin position="47"/>
        <end position="269"/>
    </location>
</feature>
<evidence type="ECO:0000259" key="5">
    <source>
        <dbReference type="SMART" id="SM00062"/>
    </source>
</evidence>
<evidence type="ECO:0000256" key="4">
    <source>
        <dbReference type="SAM" id="SignalP"/>
    </source>
</evidence>
<dbReference type="Proteomes" id="UP001595872">
    <property type="component" value="Unassembled WGS sequence"/>
</dbReference>
<name>A0ABV9TZW8_9ACTN</name>
<keyword evidence="3 4" id="KW-0732">Signal</keyword>